<protein>
    <submittedName>
        <fullName evidence="1">Uncharacterized protein</fullName>
    </submittedName>
</protein>
<name>A0ABY8BFF9_9BURK</name>
<keyword evidence="2" id="KW-1185">Reference proteome</keyword>
<accession>A0ABY8BFF9</accession>
<gene>
    <name evidence="1" type="ORF">PX653_07695</name>
</gene>
<reference evidence="1 2" key="1">
    <citation type="submission" date="2023-02" db="EMBL/GenBank/DDBJ databases">
        <title>Gemone sequence of Telluria chitinolytica ACM 3522T.</title>
        <authorList>
            <person name="Frediansyah A."/>
            <person name="Miess H."/>
            <person name="Gross H."/>
        </authorList>
    </citation>
    <scope>NUCLEOTIDE SEQUENCE [LARGE SCALE GENOMIC DNA]</scope>
    <source>
        <strain evidence="1 2">ACM 3522</strain>
    </source>
</reference>
<sequence>MTKHKASSRLRRLSNTQQYMYAHCSAALQFPKDTSVELPASVPVDDLIEHFIAEAQDFRIYAEKNQTYPTTS</sequence>
<evidence type="ECO:0000313" key="1">
    <source>
        <dbReference type="EMBL" id="WEF34634.1"/>
    </source>
</evidence>
<evidence type="ECO:0000313" key="2">
    <source>
        <dbReference type="Proteomes" id="UP001216510"/>
    </source>
</evidence>
<dbReference type="EMBL" id="CP119083">
    <property type="protein sequence ID" value="WEF34634.1"/>
    <property type="molecule type" value="Genomic_DNA"/>
</dbReference>
<organism evidence="1 2">
    <name type="scientific">Pseudoduganella chitinolytica</name>
    <dbReference type="NCBI Taxonomy" id="34070"/>
    <lineage>
        <taxon>Bacteria</taxon>
        <taxon>Pseudomonadati</taxon>
        <taxon>Pseudomonadota</taxon>
        <taxon>Betaproteobacteria</taxon>
        <taxon>Burkholderiales</taxon>
        <taxon>Oxalobacteraceae</taxon>
        <taxon>Telluria group</taxon>
        <taxon>Pseudoduganella</taxon>
    </lineage>
</organism>
<dbReference type="Proteomes" id="UP001216510">
    <property type="component" value="Chromosome"/>
</dbReference>
<proteinExistence type="predicted"/>
<dbReference type="RefSeq" id="WP_277417309.1">
    <property type="nucleotide sequence ID" value="NZ_CP119083.1"/>
</dbReference>